<sequence>MIISSNADHLLDPQKLEDQYAPWLTWPCQSCRAEPAPPEDCTGLNCASEESLQINRNFLSRAGTGRAGMEMRPWNERSLSTWGKWHFTRNITYLGDRTCEGQGTPRRGTYLPLRKCGCSEGLASLVQKRTEAHPQQTFLLPDPQRPLPGGGGRSKENRLRVTTYQASPSLVHIRSPGGARTLSPLCNQAV</sequence>
<dbReference type="Bgee" id="ENSCSAG00000018747">
    <property type="expression patterns" value="Expressed in prefrontal cortex and 5 other cell types or tissues"/>
</dbReference>
<reference evidence="2" key="2">
    <citation type="submission" date="2025-08" db="UniProtKB">
        <authorList>
            <consortium name="Ensembl"/>
        </authorList>
    </citation>
    <scope>IDENTIFICATION</scope>
</reference>
<reference evidence="2 3" key="1">
    <citation type="submission" date="2014-03" db="EMBL/GenBank/DDBJ databases">
        <authorList>
            <person name="Warren W."/>
            <person name="Wilson R.K."/>
        </authorList>
    </citation>
    <scope>NUCLEOTIDE SEQUENCE</scope>
</reference>
<reference evidence="2" key="3">
    <citation type="submission" date="2025-09" db="UniProtKB">
        <authorList>
            <consortium name="Ensembl"/>
        </authorList>
    </citation>
    <scope>IDENTIFICATION</scope>
</reference>
<name>A0A0D9SBN0_CHLSB</name>
<evidence type="ECO:0000313" key="3">
    <source>
        <dbReference type="Proteomes" id="UP000029965"/>
    </source>
</evidence>
<feature type="region of interest" description="Disordered" evidence="1">
    <location>
        <begin position="140"/>
        <end position="159"/>
    </location>
</feature>
<dbReference type="GeneTree" id="ENSGT00530000068624"/>
<proteinExistence type="predicted"/>
<dbReference type="Proteomes" id="UP000029965">
    <property type="component" value="Chromosome 2"/>
</dbReference>
<accession>A0A0D9SBN0</accession>
<keyword evidence="3" id="KW-1185">Reference proteome</keyword>
<dbReference type="Ensembl" id="ENSCSAT00000018837.1">
    <property type="protein sequence ID" value="ENSCSAP00000018269.1"/>
    <property type="gene ID" value="ENSCSAG00000018747.1"/>
</dbReference>
<dbReference type="OMA" id="HMRSSER"/>
<evidence type="ECO:0000256" key="1">
    <source>
        <dbReference type="SAM" id="MobiDB-lite"/>
    </source>
</evidence>
<dbReference type="EMBL" id="AQIB01140831">
    <property type="status" value="NOT_ANNOTATED_CDS"/>
    <property type="molecule type" value="Genomic_DNA"/>
</dbReference>
<organism evidence="2 3">
    <name type="scientific">Chlorocebus sabaeus</name>
    <name type="common">Green monkey</name>
    <name type="synonym">Simia sabaea</name>
    <dbReference type="NCBI Taxonomy" id="60711"/>
    <lineage>
        <taxon>Eukaryota</taxon>
        <taxon>Metazoa</taxon>
        <taxon>Chordata</taxon>
        <taxon>Craniata</taxon>
        <taxon>Vertebrata</taxon>
        <taxon>Euteleostomi</taxon>
        <taxon>Mammalia</taxon>
        <taxon>Eutheria</taxon>
        <taxon>Euarchontoglires</taxon>
        <taxon>Primates</taxon>
        <taxon>Haplorrhini</taxon>
        <taxon>Catarrhini</taxon>
        <taxon>Cercopithecidae</taxon>
        <taxon>Cercopithecinae</taxon>
        <taxon>Chlorocebus</taxon>
    </lineage>
</organism>
<evidence type="ECO:0000313" key="2">
    <source>
        <dbReference type="Ensembl" id="ENSCSAP00000018269.1"/>
    </source>
</evidence>
<protein>
    <submittedName>
        <fullName evidence="2">Uncharacterized protein</fullName>
    </submittedName>
</protein>
<dbReference type="AlphaFoldDB" id="A0A0D9SBN0"/>